<sequence>MQDKAQLLKETPTDHPITDIIENRWSPRVFSDTPITATELYSLFEAGRWAASCNNWQPWNIVYGIKGSEAYDRIFDCLDHFNQQWAQDAPALALAVMDTKNPDGNNNFHALYDLGQYVATMAIQAQSMGIAVHQMAGFDHEKAKSEFQFPEQYHFTTAIAIGHYGGDPSKLPDDLEEMEHGKRSRKPQEEFIFNGDYVKRADIQ</sequence>
<dbReference type="AlphaFoldDB" id="A0A090Q7C2"/>
<evidence type="ECO:0000313" key="5">
    <source>
        <dbReference type="EMBL" id="GAK98102.1"/>
    </source>
</evidence>
<dbReference type="InterPro" id="IPR000415">
    <property type="entry name" value="Nitroreductase-like"/>
</dbReference>
<dbReference type="PANTHER" id="PTHR43673">
    <property type="entry name" value="NAD(P)H NITROREDUCTASE YDGI-RELATED"/>
    <property type="match status" value="1"/>
</dbReference>
<evidence type="ECO:0000256" key="3">
    <source>
        <dbReference type="SAM" id="MobiDB-lite"/>
    </source>
</evidence>
<evidence type="ECO:0000313" key="6">
    <source>
        <dbReference type="Proteomes" id="UP000029221"/>
    </source>
</evidence>
<dbReference type="STRING" id="319236.BST91_04930"/>
<dbReference type="eggNOG" id="COG0778">
    <property type="taxonomic scope" value="Bacteria"/>
</dbReference>
<reference evidence="5" key="1">
    <citation type="journal article" date="2014" name="Genome Announc.">
        <title>Draft Genome Sequences of Marine Flavobacterium Nonlabens Strains NR17, NR24, NR27, NR32, NR33, and Ara13.</title>
        <authorList>
            <person name="Nakanishi M."/>
            <person name="Meirelles P."/>
            <person name="Suzuki R."/>
            <person name="Takatani N."/>
            <person name="Mino S."/>
            <person name="Suda W."/>
            <person name="Oshima K."/>
            <person name="Hattori M."/>
            <person name="Ohkuma M."/>
            <person name="Hosokawa M."/>
            <person name="Miyashita K."/>
            <person name="Thompson F.L."/>
            <person name="Niwa A."/>
            <person name="Sawabe T."/>
            <person name="Sawabe T."/>
        </authorList>
    </citation>
    <scope>NUCLEOTIDE SEQUENCE [LARGE SCALE GENOMIC DNA]</scope>
    <source>
        <strain evidence="5">JCM 19294</strain>
    </source>
</reference>
<keyword evidence="6" id="KW-1185">Reference proteome</keyword>
<dbReference type="EMBL" id="BBML01000009">
    <property type="protein sequence ID" value="GAK98102.1"/>
    <property type="molecule type" value="Genomic_DNA"/>
</dbReference>
<dbReference type="RefSeq" id="WP_042280131.1">
    <property type="nucleotide sequence ID" value="NZ_BBML01000009.1"/>
</dbReference>
<feature type="compositionally biased region" description="Basic and acidic residues" evidence="3">
    <location>
        <begin position="170"/>
        <end position="189"/>
    </location>
</feature>
<comment type="similarity">
    <text evidence="1">Belongs to the nitroreductase family.</text>
</comment>
<dbReference type="CDD" id="cd02138">
    <property type="entry name" value="TdsD-like"/>
    <property type="match status" value="1"/>
</dbReference>
<comment type="caution">
    <text evidence="5">The sequence shown here is derived from an EMBL/GenBank/DDBJ whole genome shotgun (WGS) entry which is preliminary data.</text>
</comment>
<name>A0A090Q7C2_9FLAO</name>
<evidence type="ECO:0000259" key="4">
    <source>
        <dbReference type="Pfam" id="PF00881"/>
    </source>
</evidence>
<feature type="region of interest" description="Disordered" evidence="3">
    <location>
        <begin position="169"/>
        <end position="189"/>
    </location>
</feature>
<dbReference type="InterPro" id="IPR029479">
    <property type="entry name" value="Nitroreductase"/>
</dbReference>
<dbReference type="SUPFAM" id="SSF55469">
    <property type="entry name" value="FMN-dependent nitroreductase-like"/>
    <property type="match status" value="1"/>
</dbReference>
<dbReference type="GO" id="GO:0016491">
    <property type="term" value="F:oxidoreductase activity"/>
    <property type="evidence" value="ECO:0007669"/>
    <property type="project" value="UniProtKB-KW"/>
</dbReference>
<protein>
    <submittedName>
        <fullName evidence="5">Oxygen-insensitivone NADPH nitroreductase</fullName>
    </submittedName>
</protein>
<gene>
    <name evidence="5" type="ORF">JCM19294_735</name>
</gene>
<evidence type="ECO:0000256" key="1">
    <source>
        <dbReference type="ARBA" id="ARBA00007118"/>
    </source>
</evidence>
<dbReference type="PANTHER" id="PTHR43673:SF10">
    <property type="entry name" value="NADH DEHYDROGENASE_NAD(P)H NITROREDUCTASE XCC3605-RELATED"/>
    <property type="match status" value="1"/>
</dbReference>
<keyword evidence="2" id="KW-0560">Oxidoreductase</keyword>
<dbReference type="Pfam" id="PF00881">
    <property type="entry name" value="Nitroreductase"/>
    <property type="match status" value="2"/>
</dbReference>
<feature type="domain" description="Nitroreductase" evidence="4">
    <location>
        <begin position="79"/>
        <end position="163"/>
    </location>
</feature>
<dbReference type="Gene3D" id="3.40.109.10">
    <property type="entry name" value="NADH Oxidase"/>
    <property type="match status" value="1"/>
</dbReference>
<organism evidence="5 6">
    <name type="scientific">Nonlabens tegetincola</name>
    <dbReference type="NCBI Taxonomy" id="323273"/>
    <lineage>
        <taxon>Bacteria</taxon>
        <taxon>Pseudomonadati</taxon>
        <taxon>Bacteroidota</taxon>
        <taxon>Flavobacteriia</taxon>
        <taxon>Flavobacteriales</taxon>
        <taxon>Flavobacteriaceae</taxon>
        <taxon>Nonlabens</taxon>
    </lineage>
</organism>
<proteinExistence type="inferred from homology"/>
<dbReference type="Proteomes" id="UP000029221">
    <property type="component" value="Unassembled WGS sequence"/>
</dbReference>
<feature type="domain" description="Nitroreductase" evidence="4">
    <location>
        <begin position="21"/>
        <end position="63"/>
    </location>
</feature>
<accession>A0A090Q7C2</accession>
<evidence type="ECO:0000256" key="2">
    <source>
        <dbReference type="ARBA" id="ARBA00023002"/>
    </source>
</evidence>